<dbReference type="PROSITE" id="PS51433">
    <property type="entry name" value="PNT"/>
    <property type="match status" value="1"/>
</dbReference>
<dbReference type="FunFam" id="1.10.10.10:FF:000039">
    <property type="entry name" value="Friend leukemia integration 1 transcription factor"/>
    <property type="match status" value="1"/>
</dbReference>
<dbReference type="InterPro" id="IPR003118">
    <property type="entry name" value="Pointed_dom"/>
</dbReference>
<feature type="domain" description="PNT" evidence="8">
    <location>
        <begin position="159"/>
        <end position="245"/>
    </location>
</feature>
<evidence type="ECO:0000259" key="7">
    <source>
        <dbReference type="PROSITE" id="PS50061"/>
    </source>
</evidence>
<dbReference type="PROSITE" id="PS00345">
    <property type="entry name" value="ETS_DOMAIN_1"/>
    <property type="match status" value="1"/>
</dbReference>
<feature type="domain" description="ETS" evidence="7">
    <location>
        <begin position="337"/>
        <end position="417"/>
    </location>
</feature>
<reference evidence="10" key="1">
    <citation type="submission" date="2025-08" db="UniProtKB">
        <authorList>
            <consortium name="RefSeq"/>
        </authorList>
    </citation>
    <scope>IDENTIFICATION</scope>
    <source>
        <tissue evidence="10">Gonads</tissue>
    </source>
</reference>
<keyword evidence="3 5" id="KW-0238">DNA-binding</keyword>
<feature type="compositionally biased region" description="Basic residues" evidence="6">
    <location>
        <begin position="134"/>
        <end position="145"/>
    </location>
</feature>
<dbReference type="GO" id="GO:0000981">
    <property type="term" value="F:DNA-binding transcription factor activity, RNA polymerase II-specific"/>
    <property type="evidence" value="ECO:0007669"/>
    <property type="project" value="TreeGrafter"/>
</dbReference>
<dbReference type="InterPro" id="IPR013761">
    <property type="entry name" value="SAM/pointed_sf"/>
</dbReference>
<dbReference type="SUPFAM" id="SSF47769">
    <property type="entry name" value="SAM/Pointed domain"/>
    <property type="match status" value="1"/>
</dbReference>
<evidence type="ECO:0000256" key="1">
    <source>
        <dbReference type="ARBA" id="ARBA00004123"/>
    </source>
</evidence>
<dbReference type="RefSeq" id="XP_013420590.1">
    <property type="nucleotide sequence ID" value="XM_013565136.1"/>
</dbReference>
<dbReference type="PRINTS" id="PR00454">
    <property type="entry name" value="ETSDOMAIN"/>
</dbReference>
<dbReference type="PANTHER" id="PTHR11849">
    <property type="entry name" value="ETS"/>
    <property type="match status" value="1"/>
</dbReference>
<feature type="compositionally biased region" description="Low complexity" evidence="6">
    <location>
        <begin position="283"/>
        <end position="293"/>
    </location>
</feature>
<dbReference type="GeneID" id="106180952"/>
<dbReference type="Pfam" id="PF02198">
    <property type="entry name" value="SAM_PNT"/>
    <property type="match status" value="1"/>
</dbReference>
<dbReference type="SMART" id="SM00251">
    <property type="entry name" value="SAM_PNT"/>
    <property type="match status" value="1"/>
</dbReference>
<dbReference type="Gene3D" id="1.10.10.10">
    <property type="entry name" value="Winged helix-like DNA-binding domain superfamily/Winged helix DNA-binding domain"/>
    <property type="match status" value="1"/>
</dbReference>
<dbReference type="PANTHER" id="PTHR11849:SF304">
    <property type="entry name" value="DNA-BINDING PROTEIN D-ETS-3"/>
    <property type="match status" value="1"/>
</dbReference>
<evidence type="ECO:0000256" key="2">
    <source>
        <dbReference type="ARBA" id="ARBA00005562"/>
    </source>
</evidence>
<evidence type="ECO:0000256" key="4">
    <source>
        <dbReference type="ARBA" id="ARBA00023242"/>
    </source>
</evidence>
<dbReference type="GO" id="GO:0005634">
    <property type="term" value="C:nucleus"/>
    <property type="evidence" value="ECO:0007669"/>
    <property type="project" value="UniProtKB-SubCell"/>
</dbReference>
<comment type="subcellular location">
    <subcellularLocation>
        <location evidence="1 5">Nucleus</location>
    </subcellularLocation>
</comment>
<feature type="compositionally biased region" description="Low complexity" evidence="6">
    <location>
        <begin position="82"/>
        <end position="106"/>
    </location>
</feature>
<dbReference type="GO" id="GO:0043565">
    <property type="term" value="F:sequence-specific DNA binding"/>
    <property type="evidence" value="ECO:0007669"/>
    <property type="project" value="InterPro"/>
</dbReference>
<dbReference type="AlphaFoldDB" id="A0A1S3KD95"/>
<dbReference type="STRING" id="7574.A0A1S3KD95"/>
<keyword evidence="4 5" id="KW-0539">Nucleus</keyword>
<evidence type="ECO:0000313" key="9">
    <source>
        <dbReference type="Proteomes" id="UP000085678"/>
    </source>
</evidence>
<feature type="region of interest" description="Disordered" evidence="6">
    <location>
        <begin position="134"/>
        <end position="169"/>
    </location>
</feature>
<evidence type="ECO:0000313" key="10">
    <source>
        <dbReference type="RefSeq" id="XP_013420590.1"/>
    </source>
</evidence>
<dbReference type="InterPro" id="IPR036390">
    <property type="entry name" value="WH_DNA-bd_sf"/>
</dbReference>
<dbReference type="OrthoDB" id="10067219at2759"/>
<dbReference type="InterPro" id="IPR046328">
    <property type="entry name" value="ETS_fam"/>
</dbReference>
<evidence type="ECO:0000256" key="6">
    <source>
        <dbReference type="SAM" id="MobiDB-lite"/>
    </source>
</evidence>
<dbReference type="SUPFAM" id="SSF46785">
    <property type="entry name" value="Winged helix' DNA-binding domain"/>
    <property type="match status" value="1"/>
</dbReference>
<organism evidence="9 10">
    <name type="scientific">Lingula anatina</name>
    <name type="common">Brachiopod</name>
    <name type="synonym">Lingula unguis</name>
    <dbReference type="NCBI Taxonomy" id="7574"/>
    <lineage>
        <taxon>Eukaryota</taxon>
        <taxon>Metazoa</taxon>
        <taxon>Spiralia</taxon>
        <taxon>Lophotrochozoa</taxon>
        <taxon>Brachiopoda</taxon>
        <taxon>Linguliformea</taxon>
        <taxon>Lingulata</taxon>
        <taxon>Lingulida</taxon>
        <taxon>Linguloidea</taxon>
        <taxon>Lingulidae</taxon>
        <taxon>Lingula</taxon>
    </lineage>
</organism>
<dbReference type="Pfam" id="PF00178">
    <property type="entry name" value="Ets"/>
    <property type="match status" value="1"/>
</dbReference>
<dbReference type="KEGG" id="lak:106180952"/>
<keyword evidence="9" id="KW-1185">Reference proteome</keyword>
<gene>
    <name evidence="10" type="primary">LOC106180952</name>
</gene>
<dbReference type="PROSITE" id="PS50061">
    <property type="entry name" value="ETS_DOMAIN_3"/>
    <property type="match status" value="1"/>
</dbReference>
<feature type="compositionally biased region" description="Low complexity" evidence="6">
    <location>
        <begin position="146"/>
        <end position="169"/>
    </location>
</feature>
<dbReference type="GO" id="GO:0030154">
    <property type="term" value="P:cell differentiation"/>
    <property type="evidence" value="ECO:0007669"/>
    <property type="project" value="TreeGrafter"/>
</dbReference>
<comment type="similarity">
    <text evidence="2 5">Belongs to the ETS family.</text>
</comment>
<dbReference type="PROSITE" id="PS00346">
    <property type="entry name" value="ETS_DOMAIN_2"/>
    <property type="match status" value="1"/>
</dbReference>
<protein>
    <submittedName>
        <fullName evidence="10">Retroviral integration site protein Fli-1 homolog</fullName>
    </submittedName>
</protein>
<evidence type="ECO:0000256" key="5">
    <source>
        <dbReference type="RuleBase" id="RU004019"/>
    </source>
</evidence>
<sequence length="510" mass="57612">MLHARSYDWTDCAMGGGADLGVAVSSALQGGCEETQNRSAFNTPPPLGSNTVDSYQVVKDNLPRNYKSMDSRKLFQSDFNLQSQQAAPTVQQQQQQHLTSTPPSTTGGNISCKIERPLCDNIDTCRADDLRNDHHQHHHHHHHLHQQQQMYHIQQQQQQQQQRSHSQGQRVIVPADPLLWTADHVRQWLEWGVREYGLQGLEISKFHGIEGRELCRMTREDFSQLTTPNNADVFMAHLNFLQQTCVQNTAMSSERMPSKHSPTPALGAPFTDHIKPDPGYAKPSWTPQTSPSPQAYPPHGMTKPNMESAHAQWRQPDPYQLFGPMSSRLSTSGSGQIQLWQFLLELLSDSGNANCITWEGTNGEFKLVDPDEVARRWGERKSKPNMNYDKLSRALRYYYDKNIMTKVHGKRYAYKFDFAGLAQAMQPAADPATYKYQQDLFMSSYHHANSKLNFMNAHAPISSNTSGFFAGAGSYWSAPSAANLYPNISNHAMTHHHSHVTPSHLGSYYP</sequence>
<dbReference type="InterPro" id="IPR036388">
    <property type="entry name" value="WH-like_DNA-bd_sf"/>
</dbReference>
<dbReference type="SMART" id="SM00413">
    <property type="entry name" value="ETS"/>
    <property type="match status" value="1"/>
</dbReference>
<feature type="region of interest" description="Disordered" evidence="6">
    <location>
        <begin position="254"/>
        <end position="311"/>
    </location>
</feature>
<accession>A0A1S3KD95</accession>
<feature type="region of interest" description="Disordered" evidence="6">
    <location>
        <begin position="82"/>
        <end position="111"/>
    </location>
</feature>
<name>A0A1S3KD95_LINAN</name>
<evidence type="ECO:0000259" key="8">
    <source>
        <dbReference type="PROSITE" id="PS51433"/>
    </source>
</evidence>
<dbReference type="Gene3D" id="1.10.150.50">
    <property type="entry name" value="Transcription Factor, Ets-1"/>
    <property type="match status" value="1"/>
</dbReference>
<dbReference type="InParanoid" id="A0A1S3KD95"/>
<dbReference type="Proteomes" id="UP000085678">
    <property type="component" value="Unplaced"/>
</dbReference>
<evidence type="ECO:0000256" key="3">
    <source>
        <dbReference type="ARBA" id="ARBA00023125"/>
    </source>
</evidence>
<proteinExistence type="inferred from homology"/>
<dbReference type="InterPro" id="IPR000418">
    <property type="entry name" value="Ets_dom"/>
</dbReference>